<evidence type="ECO:0000259" key="7">
    <source>
        <dbReference type="Pfam" id="PF00460"/>
    </source>
</evidence>
<dbReference type="Proteomes" id="UP000183002">
    <property type="component" value="Unassembled WGS sequence"/>
</dbReference>
<dbReference type="GO" id="GO:0005576">
    <property type="term" value="C:extracellular region"/>
    <property type="evidence" value="ECO:0007669"/>
    <property type="project" value="UniProtKB-SubCell"/>
</dbReference>
<comment type="similarity">
    <text evidence="3">Belongs to the flagella basal body rod proteins family.</text>
</comment>
<name>A0A1H8FID5_9RHOB</name>
<dbReference type="NCBIfam" id="TIGR02492">
    <property type="entry name" value="flgK_ends"/>
    <property type="match status" value="1"/>
</dbReference>
<evidence type="ECO:0000256" key="6">
    <source>
        <dbReference type="ARBA" id="ARBA00023143"/>
    </source>
</evidence>
<reference evidence="9 10" key="1">
    <citation type="submission" date="2016-10" db="EMBL/GenBank/DDBJ databases">
        <authorList>
            <person name="de Groot N.N."/>
        </authorList>
    </citation>
    <scope>NUCLEOTIDE SEQUENCE [LARGE SCALE GENOMIC DNA]</scope>
    <source>
        <strain evidence="9 10">CGMCC 1.10836</strain>
    </source>
</reference>
<evidence type="ECO:0000256" key="4">
    <source>
        <dbReference type="ARBA" id="ARBA00016244"/>
    </source>
</evidence>
<dbReference type="InterPro" id="IPR002371">
    <property type="entry name" value="FlgK"/>
</dbReference>
<evidence type="ECO:0000259" key="8">
    <source>
        <dbReference type="Pfam" id="PF22638"/>
    </source>
</evidence>
<dbReference type="InterPro" id="IPR001444">
    <property type="entry name" value="Flag_bb_rod_N"/>
</dbReference>
<dbReference type="GO" id="GO:0009424">
    <property type="term" value="C:bacterial-type flagellum hook"/>
    <property type="evidence" value="ECO:0007669"/>
    <property type="project" value="InterPro"/>
</dbReference>
<feature type="domain" description="Flagellar basal body rod protein N-terminal" evidence="7">
    <location>
        <begin position="9"/>
        <end position="36"/>
    </location>
</feature>
<dbReference type="STRING" id="1077947.SAMN05216227_10111"/>
<evidence type="ECO:0000256" key="5">
    <source>
        <dbReference type="ARBA" id="ARBA00022525"/>
    </source>
</evidence>
<dbReference type="OrthoDB" id="7181295at2"/>
<sequence length="477" mass="50529">MSISGSMSSALSGLSVAARSAEVISSNIANALTEGYGRRDLQISARQVGGAGQGVQVNGITREINQVLLGDRRIADANAANMDRRANFLQRLETAIGTPDNNASLTGRIAAFDSALIAAAAQPESAARHADVFNMARAVTDTFRTISGEIQTSRSTADARIATEVGEVNRALTAIADLNRNITTQSSTGRDTSGLLDQRQQLVDRIASIVPLREVTRENGHIALFTTGGAVLLDGKTAKLEFTPVGLITPDMTQASGALSGLSINGRPLNTGANGQIAGGSLAAEFAIRDTLAPAAQANLDAIARDLVTRFQDPALDPTLLSGAAGLFTDATGPFTPTDEVGLASRLGINAAVDPDRGGQLWRLRDGIGAAAPGPAGQSTLFSTMQNTLKGTSINCPTAHTAVWWDSELAVGMRRWRRWVFSIFRTVTRVWMPRRTRWSRLTPSCRGRSSVPPLSEPGASRMRIASPARDASRWTRF</sequence>
<evidence type="ECO:0000256" key="1">
    <source>
        <dbReference type="ARBA" id="ARBA00004117"/>
    </source>
</evidence>
<dbReference type="GO" id="GO:0005198">
    <property type="term" value="F:structural molecule activity"/>
    <property type="evidence" value="ECO:0007669"/>
    <property type="project" value="InterPro"/>
</dbReference>
<evidence type="ECO:0000313" key="10">
    <source>
        <dbReference type="Proteomes" id="UP000183002"/>
    </source>
</evidence>
<organism evidence="9 10">
    <name type="scientific">Pseudorhodobacter antarcticus</name>
    <dbReference type="NCBI Taxonomy" id="1077947"/>
    <lineage>
        <taxon>Bacteria</taxon>
        <taxon>Pseudomonadati</taxon>
        <taxon>Pseudomonadota</taxon>
        <taxon>Alphaproteobacteria</taxon>
        <taxon>Rhodobacterales</taxon>
        <taxon>Paracoccaceae</taxon>
        <taxon>Pseudorhodobacter</taxon>
    </lineage>
</organism>
<dbReference type="GO" id="GO:0044780">
    <property type="term" value="P:bacterial-type flagellum assembly"/>
    <property type="evidence" value="ECO:0007669"/>
    <property type="project" value="InterPro"/>
</dbReference>
<dbReference type="AlphaFoldDB" id="A0A1H8FID5"/>
<keyword evidence="10" id="KW-1185">Reference proteome</keyword>
<dbReference type="EMBL" id="FOCO01000011">
    <property type="protein sequence ID" value="SEN30828.1"/>
    <property type="molecule type" value="Genomic_DNA"/>
</dbReference>
<keyword evidence="6" id="KW-0975">Bacterial flagellum</keyword>
<dbReference type="PANTHER" id="PTHR30033:SF1">
    <property type="entry name" value="FLAGELLAR HOOK-ASSOCIATED PROTEIN 1"/>
    <property type="match status" value="1"/>
</dbReference>
<feature type="domain" description="Flagellar hook-associated protein FlgK helical" evidence="8">
    <location>
        <begin position="90"/>
        <end position="311"/>
    </location>
</feature>
<evidence type="ECO:0000256" key="3">
    <source>
        <dbReference type="ARBA" id="ARBA00009677"/>
    </source>
</evidence>
<evidence type="ECO:0000256" key="2">
    <source>
        <dbReference type="ARBA" id="ARBA00004613"/>
    </source>
</evidence>
<gene>
    <name evidence="9" type="ORF">SAMN05216227_10111</name>
</gene>
<dbReference type="Pfam" id="PF00460">
    <property type="entry name" value="Flg_bb_rod"/>
    <property type="match status" value="1"/>
</dbReference>
<accession>A0A1H8FID5</accession>
<keyword evidence="9" id="KW-0969">Cilium</keyword>
<keyword evidence="9" id="KW-0966">Cell projection</keyword>
<proteinExistence type="inferred from homology"/>
<protein>
    <recommendedName>
        <fullName evidence="4">Flagellar hook-associated protein 1</fullName>
    </recommendedName>
</protein>
<keyword evidence="9" id="KW-0282">Flagellum</keyword>
<dbReference type="GO" id="GO:0009425">
    <property type="term" value="C:bacterial-type flagellum basal body"/>
    <property type="evidence" value="ECO:0007669"/>
    <property type="project" value="UniProtKB-SubCell"/>
</dbReference>
<dbReference type="PANTHER" id="PTHR30033">
    <property type="entry name" value="FLAGELLAR HOOK-ASSOCIATED PROTEIN 1"/>
    <property type="match status" value="1"/>
</dbReference>
<evidence type="ECO:0000313" key="9">
    <source>
        <dbReference type="EMBL" id="SEN30828.1"/>
    </source>
</evidence>
<comment type="subcellular location">
    <subcellularLocation>
        <location evidence="1">Bacterial flagellum basal body</location>
    </subcellularLocation>
    <subcellularLocation>
        <location evidence="2">Secreted</location>
    </subcellularLocation>
</comment>
<dbReference type="InterPro" id="IPR053927">
    <property type="entry name" value="FlgK_helical"/>
</dbReference>
<keyword evidence="5" id="KW-0964">Secreted</keyword>
<dbReference type="Pfam" id="PF22638">
    <property type="entry name" value="FlgK_D1"/>
    <property type="match status" value="1"/>
</dbReference>